<dbReference type="EMBL" id="AWUE01015519">
    <property type="protein sequence ID" value="OMO97011.1"/>
    <property type="molecule type" value="Genomic_DNA"/>
</dbReference>
<sequence>MLIGFDLTSYIDGTPAPPTEIQEDEAVLPLVSSSNTSREAWQTLSKMFANKSRSRVMDLKNTLTSTKRKCPPIKASAAVKMAQIDIQMVILARPPMMMVPIQAIAWSAKL</sequence>
<name>A0A1R3JQI3_9ROSI</name>
<dbReference type="Proteomes" id="UP000187203">
    <property type="component" value="Unassembled WGS sequence"/>
</dbReference>
<gene>
    <name evidence="1" type="ORF">COLO4_14925</name>
</gene>
<proteinExistence type="predicted"/>
<dbReference type="AlphaFoldDB" id="A0A1R3JQI3"/>
<protein>
    <submittedName>
        <fullName evidence="1">Uncharacterized protein</fullName>
    </submittedName>
</protein>
<organism evidence="1 2">
    <name type="scientific">Corchorus olitorius</name>
    <dbReference type="NCBI Taxonomy" id="93759"/>
    <lineage>
        <taxon>Eukaryota</taxon>
        <taxon>Viridiplantae</taxon>
        <taxon>Streptophyta</taxon>
        <taxon>Embryophyta</taxon>
        <taxon>Tracheophyta</taxon>
        <taxon>Spermatophyta</taxon>
        <taxon>Magnoliopsida</taxon>
        <taxon>eudicotyledons</taxon>
        <taxon>Gunneridae</taxon>
        <taxon>Pentapetalae</taxon>
        <taxon>rosids</taxon>
        <taxon>malvids</taxon>
        <taxon>Malvales</taxon>
        <taxon>Malvaceae</taxon>
        <taxon>Grewioideae</taxon>
        <taxon>Apeibeae</taxon>
        <taxon>Corchorus</taxon>
    </lineage>
</organism>
<accession>A0A1R3JQI3</accession>
<evidence type="ECO:0000313" key="2">
    <source>
        <dbReference type="Proteomes" id="UP000187203"/>
    </source>
</evidence>
<keyword evidence="2" id="KW-1185">Reference proteome</keyword>
<comment type="caution">
    <text evidence="1">The sequence shown here is derived from an EMBL/GenBank/DDBJ whole genome shotgun (WGS) entry which is preliminary data.</text>
</comment>
<reference evidence="2" key="1">
    <citation type="submission" date="2013-09" db="EMBL/GenBank/DDBJ databases">
        <title>Corchorus olitorius genome sequencing.</title>
        <authorList>
            <person name="Alam M."/>
            <person name="Haque M.S."/>
            <person name="Islam M.S."/>
            <person name="Emdad E.M."/>
            <person name="Islam M.M."/>
            <person name="Ahmed B."/>
            <person name="Halim A."/>
            <person name="Hossen Q.M.M."/>
            <person name="Hossain M.Z."/>
            <person name="Ahmed R."/>
            <person name="Khan M.M."/>
            <person name="Islam R."/>
            <person name="Rashid M.M."/>
            <person name="Khan S.A."/>
            <person name="Rahman M.S."/>
            <person name="Alam M."/>
            <person name="Yahiya A.S."/>
            <person name="Khan M.S."/>
            <person name="Azam M.S."/>
            <person name="Haque T."/>
            <person name="Lashkar M.Z.H."/>
            <person name="Akhand A.I."/>
            <person name="Morshed G."/>
            <person name="Roy S."/>
            <person name="Uddin K.S."/>
            <person name="Rabeya T."/>
            <person name="Hossain A.S."/>
            <person name="Chowdhury A."/>
            <person name="Snigdha A.R."/>
            <person name="Mortoza M.S."/>
            <person name="Matin S.A."/>
            <person name="Hoque S.M.E."/>
            <person name="Islam M.K."/>
            <person name="Roy D.K."/>
            <person name="Haider R."/>
            <person name="Moosa M.M."/>
            <person name="Elias S.M."/>
            <person name="Hasan A.M."/>
            <person name="Jahan S."/>
            <person name="Shafiuddin M."/>
            <person name="Mahmood N."/>
            <person name="Shommy N.S."/>
        </authorList>
    </citation>
    <scope>NUCLEOTIDE SEQUENCE [LARGE SCALE GENOMIC DNA]</scope>
    <source>
        <strain evidence="2">cv. O-4</strain>
    </source>
</reference>
<evidence type="ECO:0000313" key="1">
    <source>
        <dbReference type="EMBL" id="OMO97011.1"/>
    </source>
</evidence>